<keyword evidence="2 4" id="KW-0863">Zinc-finger</keyword>
<dbReference type="EnsemblPlants" id="OMERI07G09350.2">
    <property type="protein sequence ID" value="OMERI07G09350.2"/>
    <property type="gene ID" value="OMERI07G09350"/>
</dbReference>
<feature type="compositionally biased region" description="Acidic residues" evidence="5">
    <location>
        <begin position="535"/>
        <end position="547"/>
    </location>
</feature>
<dbReference type="PANTHER" id="PTHR23111:SF29">
    <property type="entry name" value="OS07G0404300 PROTEIN"/>
    <property type="match status" value="1"/>
</dbReference>
<dbReference type="Gene3D" id="4.10.1060.10">
    <property type="entry name" value="Zinc finger, RanBP2-type"/>
    <property type="match status" value="2"/>
</dbReference>
<dbReference type="AlphaFoldDB" id="A0A0E0EAF0"/>
<feature type="compositionally biased region" description="Basic and acidic residues" evidence="5">
    <location>
        <begin position="99"/>
        <end position="117"/>
    </location>
</feature>
<dbReference type="SUPFAM" id="SSF90209">
    <property type="entry name" value="Ran binding protein zinc finger-like"/>
    <property type="match status" value="1"/>
</dbReference>
<accession>A0A0E0EAF0</accession>
<feature type="domain" description="RanBP2-type" evidence="6">
    <location>
        <begin position="347"/>
        <end position="376"/>
    </location>
</feature>
<feature type="compositionally biased region" description="Basic and acidic residues" evidence="5">
    <location>
        <begin position="662"/>
        <end position="695"/>
    </location>
</feature>
<dbReference type="FunFam" id="4.10.1060.10:FF:000014">
    <property type="entry name" value="Putative zinc finger, RanBP2-type"/>
    <property type="match status" value="1"/>
</dbReference>
<dbReference type="EnsemblPlants" id="OMERI07G09350.4">
    <property type="protein sequence ID" value="OMERI07G09350.4"/>
    <property type="gene ID" value="OMERI07G09350"/>
</dbReference>
<reference evidence="7" key="2">
    <citation type="submission" date="2018-05" db="EMBL/GenBank/DDBJ databases">
        <title>OmerRS3 (Oryza meridionalis Reference Sequence Version 3).</title>
        <authorList>
            <person name="Zhang J."/>
            <person name="Kudrna D."/>
            <person name="Lee S."/>
            <person name="Talag J."/>
            <person name="Welchert J."/>
            <person name="Wing R.A."/>
        </authorList>
    </citation>
    <scope>NUCLEOTIDE SEQUENCE [LARGE SCALE GENOMIC DNA]</scope>
    <source>
        <strain evidence="7">OR44</strain>
    </source>
</reference>
<dbReference type="Proteomes" id="UP000008021">
    <property type="component" value="Chromosome 7"/>
</dbReference>
<evidence type="ECO:0000256" key="1">
    <source>
        <dbReference type="ARBA" id="ARBA00022723"/>
    </source>
</evidence>
<evidence type="ECO:0000256" key="4">
    <source>
        <dbReference type="PROSITE-ProRule" id="PRU00322"/>
    </source>
</evidence>
<dbReference type="GO" id="GO:0008270">
    <property type="term" value="F:zinc ion binding"/>
    <property type="evidence" value="ECO:0007669"/>
    <property type="project" value="UniProtKB-KW"/>
</dbReference>
<evidence type="ECO:0000313" key="7">
    <source>
        <dbReference type="EnsemblPlants" id="OMERI07G09350.4"/>
    </source>
</evidence>
<dbReference type="Gramene" id="OMERI07G09350.4">
    <property type="protein sequence ID" value="OMERI07G09350.4"/>
    <property type="gene ID" value="OMERI07G09350"/>
</dbReference>
<dbReference type="PANTHER" id="PTHR23111">
    <property type="entry name" value="ZINC FINGER PROTEIN"/>
    <property type="match status" value="1"/>
</dbReference>
<dbReference type="InterPro" id="IPR001876">
    <property type="entry name" value="Znf_RanBP2"/>
</dbReference>
<evidence type="ECO:0000313" key="8">
    <source>
        <dbReference type="Proteomes" id="UP000008021"/>
    </source>
</evidence>
<feature type="region of interest" description="Disordered" evidence="5">
    <location>
        <begin position="284"/>
        <end position="309"/>
    </location>
</feature>
<keyword evidence="8" id="KW-1185">Reference proteome</keyword>
<dbReference type="Gramene" id="OMERI07G09350.2">
    <property type="protein sequence ID" value="OMERI07G09350.2"/>
    <property type="gene ID" value="OMERI07G09350"/>
</dbReference>
<name>A0A0E0EAF0_9ORYZ</name>
<feature type="domain" description="RanBP2-type" evidence="6">
    <location>
        <begin position="314"/>
        <end position="343"/>
    </location>
</feature>
<keyword evidence="1" id="KW-0479">Metal-binding</keyword>
<feature type="region of interest" description="Disordered" evidence="5">
    <location>
        <begin position="526"/>
        <end position="585"/>
    </location>
</feature>
<sequence length="724" mass="82521">MASSYVLSLLRRRRRRRTIPTLLPLLPRLLSSSSFSHCPSSLSPAKPPSLSARLSFVFDQLDALDRSRFSDHSARDAALRRIQSWRRPATLPDVLPAEAEPRPAPEPGEPVKKEPEAVDVAGKEELERMSVAEVLRREVELVHPWPEWIELMDRLAQQKYFDLGGTGGADEGCVAAAVPMDLAEVTQETGFDFSRDWTTVKNACMNFGRDRFDIVKYAVLVIYEIYAQGAIFLHAKKMKLELLMLCETVENKPLLKLKSVKTVVRKLIHDIAKLSAVPIDPNLPPPIIRKPPPKVKQPPPSPKKRVGRDDVEMKKGDWLCPKCDFMNFAKNTICLQCNAKRPKRQLLPGEWECPRCNFLNYRRNMSCFHCEHNRPPDEYTNSQMEANQSVPRKRLERPAHKSEVCNAWNFDFDDNESDGADVAAFEFADSSKAWNSLSVDNTSSRGGSKFSEDNEFGINETWREGTERRFSERERVGFDDFDDEEDDIDSYELDLSKGGQTDGMSRMSYLDFEDACDSADLNGHAKIRNSKHGEEEDIIGSPEDEEFDHPSLRSSHLAASWRKPVSCNGSNNHRRESFGSESDDGIISDLDGDINEGLKCKGGHNKHYPRRVVVRHNELDDVPFSDMDCDIGGCVQSDRRNRFSTKFSDEFHARASNSNRKKMNERFKSSDMRDGHPPFDRTRTRGTTELHDGSRDLQSNARRNWVKSGGFDDNNRPLRRLNRR</sequence>
<dbReference type="InterPro" id="IPR036443">
    <property type="entry name" value="Znf_RanBP2_sf"/>
</dbReference>
<dbReference type="Pfam" id="PF00641">
    <property type="entry name" value="Zn_ribbon_RanBP"/>
    <property type="match status" value="2"/>
</dbReference>
<dbReference type="PROSITE" id="PS01358">
    <property type="entry name" value="ZF_RANBP2_1"/>
    <property type="match status" value="2"/>
</dbReference>
<feature type="compositionally biased region" description="Pro residues" evidence="5">
    <location>
        <begin position="284"/>
        <end position="301"/>
    </location>
</feature>
<dbReference type="SMART" id="SM00547">
    <property type="entry name" value="ZnF_RBZ"/>
    <property type="match status" value="2"/>
</dbReference>
<feature type="region of interest" description="Disordered" evidence="5">
    <location>
        <begin position="92"/>
        <end position="117"/>
    </location>
</feature>
<dbReference type="PROSITE" id="PS50199">
    <property type="entry name" value="ZF_RANBP2_2"/>
    <property type="match status" value="2"/>
</dbReference>
<reference evidence="7" key="1">
    <citation type="submission" date="2015-04" db="UniProtKB">
        <authorList>
            <consortium name="EnsemblPlants"/>
        </authorList>
    </citation>
    <scope>IDENTIFICATION</scope>
</reference>
<evidence type="ECO:0000256" key="2">
    <source>
        <dbReference type="ARBA" id="ARBA00022771"/>
    </source>
</evidence>
<proteinExistence type="predicted"/>
<evidence type="ECO:0000259" key="6">
    <source>
        <dbReference type="PROSITE" id="PS50199"/>
    </source>
</evidence>
<protein>
    <recommendedName>
        <fullName evidence="6">RanBP2-type domain-containing protein</fullName>
    </recommendedName>
</protein>
<dbReference type="GO" id="GO:0003729">
    <property type="term" value="F:mRNA binding"/>
    <property type="evidence" value="ECO:0007669"/>
    <property type="project" value="TreeGrafter"/>
</dbReference>
<organism evidence="7">
    <name type="scientific">Oryza meridionalis</name>
    <dbReference type="NCBI Taxonomy" id="40149"/>
    <lineage>
        <taxon>Eukaryota</taxon>
        <taxon>Viridiplantae</taxon>
        <taxon>Streptophyta</taxon>
        <taxon>Embryophyta</taxon>
        <taxon>Tracheophyta</taxon>
        <taxon>Spermatophyta</taxon>
        <taxon>Magnoliopsida</taxon>
        <taxon>Liliopsida</taxon>
        <taxon>Poales</taxon>
        <taxon>Poaceae</taxon>
        <taxon>BOP clade</taxon>
        <taxon>Oryzoideae</taxon>
        <taxon>Oryzeae</taxon>
        <taxon>Oryzinae</taxon>
        <taxon>Oryza</taxon>
    </lineage>
</organism>
<keyword evidence="3" id="KW-0862">Zinc</keyword>
<evidence type="ECO:0000256" key="3">
    <source>
        <dbReference type="ARBA" id="ARBA00022833"/>
    </source>
</evidence>
<dbReference type="GO" id="GO:0005737">
    <property type="term" value="C:cytoplasm"/>
    <property type="evidence" value="ECO:0007669"/>
    <property type="project" value="TreeGrafter"/>
</dbReference>
<feature type="region of interest" description="Disordered" evidence="5">
    <location>
        <begin position="654"/>
        <end position="724"/>
    </location>
</feature>
<evidence type="ECO:0000256" key="5">
    <source>
        <dbReference type="SAM" id="MobiDB-lite"/>
    </source>
</evidence>